<sequence>MKNIYQLILLSILTVTFPLAAKEQSDVTEFVQQMFVQGIPYEEASTYDSSNVITLKDMLRNPEYLQHWGKIAVMISIIGDESVVEDIIYFIENDPTGDFGKPHLLAKKNALFGLGYLINRTQNKTAEKYLTKGLEPAEWDKRGVLTLGRFSDSDTRNQYLSKASLLGLAISGSEDTLKAILKLEATDKKSSKFRGNIDHMLGDLIATNSEIKSRGLKKYYERRKH</sequence>
<evidence type="ECO:0008006" key="3">
    <source>
        <dbReference type="Google" id="ProtNLM"/>
    </source>
</evidence>
<protein>
    <recommendedName>
        <fullName evidence="3">HEAT repeat domain-containing protein</fullName>
    </recommendedName>
</protein>
<dbReference type="RefSeq" id="WP_242288624.1">
    <property type="nucleotide sequence ID" value="NZ_JAKKSL010000006.1"/>
</dbReference>
<reference evidence="1" key="1">
    <citation type="submission" date="2022-01" db="EMBL/GenBank/DDBJ databases">
        <title>Colwellia maritima, isolated from seawater.</title>
        <authorList>
            <person name="Kristyanto S."/>
            <person name="Jung J."/>
            <person name="Jeon C.O."/>
        </authorList>
    </citation>
    <scope>NUCLEOTIDE SEQUENCE</scope>
    <source>
        <strain evidence="1">MSW7</strain>
    </source>
</reference>
<evidence type="ECO:0000313" key="2">
    <source>
        <dbReference type="Proteomes" id="UP001139646"/>
    </source>
</evidence>
<organism evidence="1 2">
    <name type="scientific">Colwellia maritima</name>
    <dbReference type="NCBI Taxonomy" id="2912588"/>
    <lineage>
        <taxon>Bacteria</taxon>
        <taxon>Pseudomonadati</taxon>
        <taxon>Pseudomonadota</taxon>
        <taxon>Gammaproteobacteria</taxon>
        <taxon>Alteromonadales</taxon>
        <taxon>Colwelliaceae</taxon>
        <taxon>Colwellia</taxon>
    </lineage>
</organism>
<proteinExistence type="predicted"/>
<name>A0ABS9X686_9GAMM</name>
<dbReference type="Proteomes" id="UP001139646">
    <property type="component" value="Unassembled WGS sequence"/>
</dbReference>
<comment type="caution">
    <text evidence="1">The sequence shown here is derived from an EMBL/GenBank/DDBJ whole genome shotgun (WGS) entry which is preliminary data.</text>
</comment>
<gene>
    <name evidence="1" type="ORF">L3081_23140</name>
</gene>
<dbReference type="EMBL" id="JAKKSL010000006">
    <property type="protein sequence ID" value="MCI2285742.1"/>
    <property type="molecule type" value="Genomic_DNA"/>
</dbReference>
<evidence type="ECO:0000313" key="1">
    <source>
        <dbReference type="EMBL" id="MCI2285742.1"/>
    </source>
</evidence>
<keyword evidence="2" id="KW-1185">Reference proteome</keyword>
<accession>A0ABS9X686</accession>